<keyword evidence="1" id="KW-0472">Membrane</keyword>
<protein>
    <submittedName>
        <fullName evidence="2">Uncharacterized protein</fullName>
    </submittedName>
</protein>
<evidence type="ECO:0000256" key="1">
    <source>
        <dbReference type="SAM" id="Phobius"/>
    </source>
</evidence>
<evidence type="ECO:0000313" key="2">
    <source>
        <dbReference type="EMBL" id="ETI69519.1"/>
    </source>
</evidence>
<keyword evidence="1" id="KW-1133">Transmembrane helix</keyword>
<comment type="caution">
    <text evidence="2">The sequence shown here is derived from an EMBL/GenBank/DDBJ whole genome shotgun (WGS) entry which is preliminary data.</text>
</comment>
<dbReference type="Proteomes" id="UP000018877">
    <property type="component" value="Unassembled WGS sequence"/>
</dbReference>
<feature type="transmembrane region" description="Helical" evidence="1">
    <location>
        <begin position="12"/>
        <end position="33"/>
    </location>
</feature>
<accession>A0AB94IR27</accession>
<keyword evidence="3" id="KW-1185">Reference proteome</keyword>
<reference evidence="2 3" key="1">
    <citation type="journal article" date="2014" name="Environ. Microbiol.">
        <title>The nitrate-ammonifying and nosZ-carrying bacterium Bacillus vireti is a potent source and sink for nitric and nitrous oxide under high nitrate conditions.</title>
        <authorList>
            <person name="Mania D."/>
            <person name="Heylen K."/>
            <person name="van Spanning R.J."/>
            <person name="Frostegard A."/>
        </authorList>
    </citation>
    <scope>NUCLEOTIDE SEQUENCE [LARGE SCALE GENOMIC DNA]</scope>
    <source>
        <strain evidence="2 3">LMG 21834</strain>
    </source>
</reference>
<dbReference type="EMBL" id="ALAN01000050">
    <property type="protein sequence ID" value="ETI69519.1"/>
    <property type="molecule type" value="Genomic_DNA"/>
</dbReference>
<keyword evidence="1" id="KW-0812">Transmembrane</keyword>
<evidence type="ECO:0000313" key="3">
    <source>
        <dbReference type="Proteomes" id="UP000018877"/>
    </source>
</evidence>
<proteinExistence type="predicted"/>
<name>A0AB94IR27_9BACI</name>
<sequence length="133" mass="14842">MADKLFALIDSFLNFLLFSGGLFVLISALKKPLSHLKEARRRLFFAPLISQKDKPSVGISTVPVRGLSPARIGAPFHNGFPVGCWASKGQSLSQLMIRVNKVFSFFNLIKTITSLSNGCQYFLFYRQANPSER</sequence>
<organism evidence="2 3">
    <name type="scientific">Neobacillus vireti LMG 21834</name>
    <dbReference type="NCBI Taxonomy" id="1131730"/>
    <lineage>
        <taxon>Bacteria</taxon>
        <taxon>Bacillati</taxon>
        <taxon>Bacillota</taxon>
        <taxon>Bacilli</taxon>
        <taxon>Bacillales</taxon>
        <taxon>Bacillaceae</taxon>
        <taxon>Neobacillus</taxon>
    </lineage>
</organism>
<gene>
    <name evidence="2" type="ORF">BAVI_07034</name>
</gene>
<dbReference type="AlphaFoldDB" id="A0AB94IR27"/>